<evidence type="ECO:0000256" key="6">
    <source>
        <dbReference type="SAM" id="Phobius"/>
    </source>
</evidence>
<dbReference type="EMBL" id="DACSDU010000009">
    <property type="protein sequence ID" value="HAT1586202.1"/>
    <property type="molecule type" value="Genomic_DNA"/>
</dbReference>
<comment type="caution">
    <text evidence="8">The sequence shown here is derived from an EMBL/GenBank/DDBJ whole genome shotgun (WGS) entry which is preliminary data.</text>
</comment>
<proteinExistence type="predicted"/>
<reference evidence="8" key="1">
    <citation type="journal article" date="2018" name="Genome Biol.">
        <title>SKESA: strategic k-mer extension for scrupulous assemblies.</title>
        <authorList>
            <person name="Souvorov A."/>
            <person name="Agarwala R."/>
            <person name="Lipman D.J."/>
        </authorList>
    </citation>
    <scope>NUCLEOTIDE SEQUENCE</scope>
    <source>
        <strain evidence="8">YDC697-2</strain>
    </source>
</reference>
<keyword evidence="5 6" id="KW-0472">Membrane</keyword>
<feature type="domain" description="EamA" evidence="7">
    <location>
        <begin position="9"/>
        <end position="139"/>
    </location>
</feature>
<evidence type="ECO:0000256" key="4">
    <source>
        <dbReference type="ARBA" id="ARBA00022989"/>
    </source>
</evidence>
<feature type="transmembrane region" description="Helical" evidence="6">
    <location>
        <begin position="69"/>
        <end position="85"/>
    </location>
</feature>
<dbReference type="PANTHER" id="PTHR12715">
    <property type="entry name" value="TRANSPORTER, DRUG/METABOLITE EXPORTER FAMILY"/>
    <property type="match status" value="1"/>
</dbReference>
<evidence type="ECO:0000313" key="8">
    <source>
        <dbReference type="EMBL" id="HAT1586202.1"/>
    </source>
</evidence>
<dbReference type="GeneID" id="92971944"/>
<protein>
    <submittedName>
        <fullName evidence="8">DMT family transporter</fullName>
    </submittedName>
</protein>
<keyword evidence="4 6" id="KW-1133">Transmembrane helix</keyword>
<dbReference type="GO" id="GO:0005886">
    <property type="term" value="C:plasma membrane"/>
    <property type="evidence" value="ECO:0007669"/>
    <property type="project" value="UniProtKB-SubCell"/>
</dbReference>
<name>A0A8H9NVZ2_9ENTR</name>
<evidence type="ECO:0000256" key="3">
    <source>
        <dbReference type="ARBA" id="ARBA00022692"/>
    </source>
</evidence>
<comment type="subcellular location">
    <subcellularLocation>
        <location evidence="1">Cell membrane</location>
        <topology evidence="1">Multi-pass membrane protein</topology>
    </subcellularLocation>
</comment>
<organism evidence="8">
    <name type="scientific">Citrobacter farmeri</name>
    <dbReference type="NCBI Taxonomy" id="67824"/>
    <lineage>
        <taxon>Bacteria</taxon>
        <taxon>Pseudomonadati</taxon>
        <taxon>Pseudomonadota</taxon>
        <taxon>Gammaproteobacteria</taxon>
        <taxon>Enterobacterales</taxon>
        <taxon>Enterobacteriaceae</taxon>
        <taxon>Citrobacter</taxon>
    </lineage>
</organism>
<dbReference type="InterPro" id="IPR037185">
    <property type="entry name" value="EmrE-like"/>
</dbReference>
<feature type="transmembrane region" description="Helical" evidence="6">
    <location>
        <begin position="266"/>
        <end position="284"/>
    </location>
</feature>
<keyword evidence="3 6" id="KW-0812">Transmembrane</keyword>
<sequence length="292" mass="31892">MNREVLLSQFYAFLTVAIWSSAYVYTKVALLTFSATALGLLRCGVATLCLMTLLTFYRQLAVKWRHIPVFMLSGASGFSLYFIAFNTGSLSLNPTTASIIIALCPIISALLALVVFKEKLRTSQWLATLTAFSAVLFISLQEGSLLISQGIIWMLGAAALLALYNVIQRRMNRQISALQMTAYSFLFGTVMLLGYAPDALRELHDAPSGAIALVIYLGLFPGAVAYITWGKALSLAENTGQVTNWMFLTPCLALLLEYVVTDSYPGKATLAGGTIILICLLCFLRKNKSHGR</sequence>
<feature type="transmembrane region" description="Helical" evidence="6">
    <location>
        <begin position="31"/>
        <end position="57"/>
    </location>
</feature>
<reference evidence="8" key="2">
    <citation type="submission" date="2020-11" db="EMBL/GenBank/DDBJ databases">
        <authorList>
            <consortium name="NCBI Pathogen Detection Project"/>
        </authorList>
    </citation>
    <scope>NUCLEOTIDE SEQUENCE</scope>
    <source>
        <strain evidence="8">YDC697-2</strain>
    </source>
</reference>
<dbReference type="InterPro" id="IPR052756">
    <property type="entry name" value="Alkyne_AA_exporter"/>
</dbReference>
<feature type="transmembrane region" description="Helical" evidence="6">
    <location>
        <begin position="209"/>
        <end position="230"/>
    </location>
</feature>
<dbReference type="SUPFAM" id="SSF103481">
    <property type="entry name" value="Multidrug resistance efflux transporter EmrE"/>
    <property type="match status" value="2"/>
</dbReference>
<dbReference type="RefSeq" id="WP_042322464.1">
    <property type="nucleotide sequence ID" value="NZ_CABMNX010000001.1"/>
</dbReference>
<dbReference type="KEGG" id="cfar:CI104_20215"/>
<feature type="domain" description="EamA" evidence="7">
    <location>
        <begin position="150"/>
        <end position="282"/>
    </location>
</feature>
<dbReference type="AlphaFoldDB" id="A0A8H9NVZ2"/>
<dbReference type="Pfam" id="PF00892">
    <property type="entry name" value="EamA"/>
    <property type="match status" value="2"/>
</dbReference>
<dbReference type="PANTHER" id="PTHR12715:SF4">
    <property type="entry name" value="EAMA DOMAIN-CONTAINING PROTEIN"/>
    <property type="match status" value="1"/>
</dbReference>
<feature type="transmembrane region" description="Helical" evidence="6">
    <location>
        <begin position="123"/>
        <end position="140"/>
    </location>
</feature>
<feature type="transmembrane region" description="Helical" evidence="6">
    <location>
        <begin position="146"/>
        <end position="166"/>
    </location>
</feature>
<feature type="transmembrane region" description="Helical" evidence="6">
    <location>
        <begin position="242"/>
        <end position="260"/>
    </location>
</feature>
<accession>A0A8H9NVZ2</accession>
<feature type="transmembrane region" description="Helical" evidence="6">
    <location>
        <begin position="97"/>
        <end position="116"/>
    </location>
</feature>
<evidence type="ECO:0000259" key="7">
    <source>
        <dbReference type="Pfam" id="PF00892"/>
    </source>
</evidence>
<keyword evidence="2" id="KW-1003">Cell membrane</keyword>
<dbReference type="InterPro" id="IPR000620">
    <property type="entry name" value="EamA_dom"/>
</dbReference>
<feature type="transmembrane region" description="Helical" evidence="6">
    <location>
        <begin position="7"/>
        <end position="25"/>
    </location>
</feature>
<dbReference type="Proteomes" id="UP000864563">
    <property type="component" value="Unassembled WGS sequence"/>
</dbReference>
<feature type="transmembrane region" description="Helical" evidence="6">
    <location>
        <begin position="178"/>
        <end position="197"/>
    </location>
</feature>
<evidence type="ECO:0000256" key="2">
    <source>
        <dbReference type="ARBA" id="ARBA00022475"/>
    </source>
</evidence>
<gene>
    <name evidence="8" type="ORF">I8Y00_002551</name>
</gene>
<evidence type="ECO:0000256" key="1">
    <source>
        <dbReference type="ARBA" id="ARBA00004651"/>
    </source>
</evidence>
<evidence type="ECO:0000256" key="5">
    <source>
        <dbReference type="ARBA" id="ARBA00023136"/>
    </source>
</evidence>
<dbReference type="OrthoDB" id="9809509at2"/>